<protein>
    <submittedName>
        <fullName evidence="1">Uncharacterized protein</fullName>
    </submittedName>
</protein>
<reference evidence="1 2" key="1">
    <citation type="journal article" date="2014" name="Genome Announc.">
        <title>Genome Sequence and Methylome of Soil Bacterium Gemmatirosa kalamazoonensis KBS708T, a Member of the Rarely Cultivated Gemmatimonadetes Phylum.</title>
        <authorList>
            <person name="Debruyn J.M."/>
            <person name="Radosevich M."/>
            <person name="Wommack K.E."/>
            <person name="Polson S.W."/>
            <person name="Hauser L.J."/>
            <person name="Fawaz M.N."/>
            <person name="Korlach J."/>
            <person name="Tsai Y.C."/>
        </authorList>
    </citation>
    <scope>NUCLEOTIDE SEQUENCE [LARGE SCALE GENOMIC DNA]</scope>
    <source>
        <strain evidence="1 2">KBS708</strain>
    </source>
</reference>
<accession>W0RF55</accession>
<dbReference type="KEGG" id="gba:J421_1540"/>
<sequence length="48" mass="5704">MPQKARRVSRYNLRDLRTTGDVEHAENTIEPQRTRRAAEDCLVLLFLY</sequence>
<evidence type="ECO:0000313" key="2">
    <source>
        <dbReference type="Proteomes" id="UP000019151"/>
    </source>
</evidence>
<organism evidence="1 2">
    <name type="scientific">Gemmatirosa kalamazoonensis</name>
    <dbReference type="NCBI Taxonomy" id="861299"/>
    <lineage>
        <taxon>Bacteria</taxon>
        <taxon>Pseudomonadati</taxon>
        <taxon>Gemmatimonadota</taxon>
        <taxon>Gemmatimonadia</taxon>
        <taxon>Gemmatimonadales</taxon>
        <taxon>Gemmatimonadaceae</taxon>
        <taxon>Gemmatirosa</taxon>
    </lineage>
</organism>
<name>W0RF55_9BACT</name>
<dbReference type="Proteomes" id="UP000019151">
    <property type="component" value="Chromosome"/>
</dbReference>
<dbReference type="HOGENOM" id="CLU_3153256_0_0_0"/>
<dbReference type="InParanoid" id="W0RF55"/>
<proteinExistence type="predicted"/>
<dbReference type="AlphaFoldDB" id="W0RF55"/>
<gene>
    <name evidence="1" type="ORF">J421_1540</name>
</gene>
<keyword evidence="2" id="KW-1185">Reference proteome</keyword>
<dbReference type="EMBL" id="CP007128">
    <property type="protein sequence ID" value="AHG89077.1"/>
    <property type="molecule type" value="Genomic_DNA"/>
</dbReference>
<evidence type="ECO:0000313" key="1">
    <source>
        <dbReference type="EMBL" id="AHG89077.1"/>
    </source>
</evidence>